<keyword evidence="6" id="KW-0051">Antiviral defense</keyword>
<evidence type="ECO:0000256" key="1">
    <source>
        <dbReference type="ARBA" id="ARBA00004236"/>
    </source>
</evidence>
<evidence type="ECO:0000313" key="11">
    <source>
        <dbReference type="Proteomes" id="UP000011586"/>
    </source>
</evidence>
<evidence type="ECO:0000313" key="10">
    <source>
        <dbReference type="EMBL" id="ELZ46395.1"/>
    </source>
</evidence>
<dbReference type="GO" id="GO:0051607">
    <property type="term" value="P:defense response to virus"/>
    <property type="evidence" value="ECO:0007669"/>
    <property type="project" value="UniProtKB-KW"/>
</dbReference>
<gene>
    <name evidence="10" type="ORF">C463_04264</name>
</gene>
<name>M0EF54_9EURY</name>
<feature type="transmembrane region" description="Helical" evidence="8">
    <location>
        <begin position="141"/>
        <end position="161"/>
    </location>
</feature>
<organism evidence="10 11">
    <name type="scientific">Halorubrum californiense DSM 19288</name>
    <dbReference type="NCBI Taxonomy" id="1227465"/>
    <lineage>
        <taxon>Archaea</taxon>
        <taxon>Methanobacteriati</taxon>
        <taxon>Methanobacteriota</taxon>
        <taxon>Stenosarchaea group</taxon>
        <taxon>Halobacteria</taxon>
        <taxon>Halobacteriales</taxon>
        <taxon>Haloferacaceae</taxon>
        <taxon>Halorubrum</taxon>
    </lineage>
</organism>
<evidence type="ECO:0000259" key="9">
    <source>
        <dbReference type="Pfam" id="PF18967"/>
    </source>
</evidence>
<dbReference type="AlphaFoldDB" id="M0EF54"/>
<keyword evidence="3 8" id="KW-0812">Transmembrane</keyword>
<evidence type="ECO:0000256" key="5">
    <source>
        <dbReference type="ARBA" id="ARBA00022989"/>
    </source>
</evidence>
<feature type="transmembrane region" description="Helical" evidence="8">
    <location>
        <begin position="58"/>
        <end position="79"/>
    </location>
</feature>
<comment type="subcellular location">
    <subcellularLocation>
        <location evidence="1">Cell membrane</location>
    </subcellularLocation>
</comment>
<reference evidence="10 11" key="1">
    <citation type="journal article" date="2014" name="PLoS Genet.">
        <title>Phylogenetically driven sequencing of extremely halophilic archaea reveals strategies for static and dynamic osmo-response.</title>
        <authorList>
            <person name="Becker E.A."/>
            <person name="Seitzer P.M."/>
            <person name="Tritt A."/>
            <person name="Larsen D."/>
            <person name="Krusor M."/>
            <person name="Yao A.I."/>
            <person name="Wu D."/>
            <person name="Madern D."/>
            <person name="Eisen J.A."/>
            <person name="Darling A.E."/>
            <person name="Facciotti M.T."/>
        </authorList>
    </citation>
    <scope>NUCLEOTIDE SEQUENCE [LARGE SCALE GENOMIC DNA]</scope>
    <source>
        <strain evidence="10 11">DSM 19288</strain>
    </source>
</reference>
<dbReference type="InterPro" id="IPR043760">
    <property type="entry name" value="PycTM_dom"/>
</dbReference>
<dbReference type="Pfam" id="PF18967">
    <property type="entry name" value="PycTM"/>
    <property type="match status" value="1"/>
</dbReference>
<dbReference type="EMBL" id="AOJK01000021">
    <property type="protein sequence ID" value="ELZ46395.1"/>
    <property type="molecule type" value="Genomic_DNA"/>
</dbReference>
<evidence type="ECO:0000256" key="4">
    <source>
        <dbReference type="ARBA" id="ARBA00022741"/>
    </source>
</evidence>
<protein>
    <recommendedName>
        <fullName evidence="9">Pycsar effector protein domain-containing protein</fullName>
    </recommendedName>
</protein>
<dbReference type="OrthoDB" id="350911at2157"/>
<evidence type="ECO:0000256" key="8">
    <source>
        <dbReference type="SAM" id="Phobius"/>
    </source>
</evidence>
<comment type="caution">
    <text evidence="10">The sequence shown here is derived from an EMBL/GenBank/DDBJ whole genome shotgun (WGS) entry which is preliminary data.</text>
</comment>
<evidence type="ECO:0000256" key="7">
    <source>
        <dbReference type="ARBA" id="ARBA00023136"/>
    </source>
</evidence>
<proteinExistence type="predicted"/>
<dbReference type="GO" id="GO:0000166">
    <property type="term" value="F:nucleotide binding"/>
    <property type="evidence" value="ECO:0007669"/>
    <property type="project" value="UniProtKB-KW"/>
</dbReference>
<evidence type="ECO:0000256" key="3">
    <source>
        <dbReference type="ARBA" id="ARBA00022692"/>
    </source>
</evidence>
<sequence length="162" mass="17836">MSSPPTDFSTQTLSHLNEYIKFADQKASVLLTGQLAFLGLFVNLLNKNWVGASIEFKILAAVTIGATLLAGVSAGWGIYPQTEPSGEALLFWENINAKSLNDYESEIKDLDEDAVLWELIEENHLLAEVASNKYWRLKVSLVSTAGTVFFATLSTVSMFWLG</sequence>
<feature type="transmembrane region" description="Helical" evidence="8">
    <location>
        <begin position="27"/>
        <end position="46"/>
    </location>
</feature>
<keyword evidence="5 8" id="KW-1133">Transmembrane helix</keyword>
<dbReference type="RefSeq" id="WP_008441321.1">
    <property type="nucleotide sequence ID" value="NZ_AOJK01000021.1"/>
</dbReference>
<evidence type="ECO:0000256" key="6">
    <source>
        <dbReference type="ARBA" id="ARBA00023118"/>
    </source>
</evidence>
<evidence type="ECO:0000256" key="2">
    <source>
        <dbReference type="ARBA" id="ARBA00022475"/>
    </source>
</evidence>
<dbReference type="Proteomes" id="UP000011586">
    <property type="component" value="Unassembled WGS sequence"/>
</dbReference>
<dbReference type="GO" id="GO:0005886">
    <property type="term" value="C:plasma membrane"/>
    <property type="evidence" value="ECO:0007669"/>
    <property type="project" value="UniProtKB-SubCell"/>
</dbReference>
<keyword evidence="7 8" id="KW-0472">Membrane</keyword>
<keyword evidence="4" id="KW-0547">Nucleotide-binding</keyword>
<feature type="domain" description="Pycsar effector protein" evidence="9">
    <location>
        <begin position="10"/>
        <end position="155"/>
    </location>
</feature>
<keyword evidence="2" id="KW-1003">Cell membrane</keyword>
<accession>M0EF54</accession>
<keyword evidence="11" id="KW-1185">Reference proteome</keyword>